<dbReference type="RefSeq" id="WP_051439254.1">
    <property type="nucleotide sequence ID" value="NZ_NEVT01000008.1"/>
</dbReference>
<evidence type="ECO:0000256" key="6">
    <source>
        <dbReference type="SAM" id="Phobius"/>
    </source>
</evidence>
<dbReference type="CDD" id="cd06581">
    <property type="entry name" value="TM_PBP1_LivM_like"/>
    <property type="match status" value="1"/>
</dbReference>
<keyword evidence="4 6" id="KW-1133">Transmembrane helix</keyword>
<gene>
    <name evidence="7" type="ORF">CAL24_20865</name>
</gene>
<keyword evidence="3 6" id="KW-0812">Transmembrane</keyword>
<comment type="subcellular location">
    <subcellularLocation>
        <location evidence="1">Cell membrane</location>
        <topology evidence="1">Multi-pass membrane protein</topology>
    </subcellularLocation>
</comment>
<feature type="transmembrane region" description="Helical" evidence="6">
    <location>
        <begin position="108"/>
        <end position="126"/>
    </location>
</feature>
<feature type="transmembrane region" description="Helical" evidence="6">
    <location>
        <begin position="280"/>
        <end position="299"/>
    </location>
</feature>
<dbReference type="Proteomes" id="UP000215633">
    <property type="component" value="Unassembled WGS sequence"/>
</dbReference>
<dbReference type="AlphaFoldDB" id="A0A261VF75"/>
<evidence type="ECO:0000256" key="2">
    <source>
        <dbReference type="ARBA" id="ARBA00022475"/>
    </source>
</evidence>
<dbReference type="PANTHER" id="PTHR30482:SF17">
    <property type="entry name" value="ABC TRANSPORTER ATP-BINDING PROTEIN"/>
    <property type="match status" value="1"/>
</dbReference>
<comment type="caution">
    <text evidence="7">The sequence shown here is derived from an EMBL/GenBank/DDBJ whole genome shotgun (WGS) entry which is preliminary data.</text>
</comment>
<dbReference type="EMBL" id="NEVT01000008">
    <property type="protein sequence ID" value="OZI72729.1"/>
    <property type="molecule type" value="Genomic_DNA"/>
</dbReference>
<feature type="transmembrane region" description="Helical" evidence="6">
    <location>
        <begin position="55"/>
        <end position="74"/>
    </location>
</feature>
<accession>A0A261VF75</accession>
<reference evidence="8" key="1">
    <citation type="submission" date="2017-05" db="EMBL/GenBank/DDBJ databases">
        <title>Complete and WGS of Bordetella genogroups.</title>
        <authorList>
            <person name="Spilker T."/>
            <person name="Lipuma J."/>
        </authorList>
    </citation>
    <scope>NUCLEOTIDE SEQUENCE [LARGE SCALE GENOMIC DNA]</scope>
    <source>
        <strain evidence="8">AU8256</strain>
    </source>
</reference>
<feature type="transmembrane region" description="Helical" evidence="6">
    <location>
        <begin position="160"/>
        <end position="178"/>
    </location>
</feature>
<dbReference type="Pfam" id="PF02653">
    <property type="entry name" value="BPD_transp_2"/>
    <property type="match status" value="1"/>
</dbReference>
<keyword evidence="8" id="KW-1185">Reference proteome</keyword>
<evidence type="ECO:0000256" key="5">
    <source>
        <dbReference type="ARBA" id="ARBA00023136"/>
    </source>
</evidence>
<evidence type="ECO:0000313" key="7">
    <source>
        <dbReference type="EMBL" id="OZI72729.1"/>
    </source>
</evidence>
<proteinExistence type="predicted"/>
<evidence type="ECO:0000256" key="4">
    <source>
        <dbReference type="ARBA" id="ARBA00022989"/>
    </source>
</evidence>
<evidence type="ECO:0000256" key="1">
    <source>
        <dbReference type="ARBA" id="ARBA00004651"/>
    </source>
</evidence>
<keyword evidence="5 6" id="KW-0472">Membrane</keyword>
<dbReference type="PANTHER" id="PTHR30482">
    <property type="entry name" value="HIGH-AFFINITY BRANCHED-CHAIN AMINO ACID TRANSPORT SYSTEM PERMEASE"/>
    <property type="match status" value="1"/>
</dbReference>
<name>A0A261VF75_9BORD</name>
<sequence length="326" mass="34399">MRDTQKRALAQGASVVAIAVAAPLALPVNIATEILIFSIFALATNLLVGRAGLYSFGQAAFFGAGGYAAGFLFVHTDAPLLAGLALAVATGAALAAAIGAMSIRRTGIYFMMLTFAFNQMIYYLAYSWRSVTGGEDGLGGIGRPALWLPGLGSLDLGDHHAFYVLTAVCFLLVFLLLYRLTHSPLGLVLEAARQNARRTASLGYSVYRAQLLAFVVAGGLSGLAGALFAMLYRIMPIDAVSWANSGNAVFMVVIGGISSMLGPIFGAAIFIWLQGFFSLIWARWPLLFGVFVILVVLFLKGGVVELFERLCARLGGKAARAGEAGK</sequence>
<evidence type="ECO:0000313" key="8">
    <source>
        <dbReference type="Proteomes" id="UP000215633"/>
    </source>
</evidence>
<protein>
    <submittedName>
        <fullName evidence="7">Branched-chain amino acid ABC transporter permease</fullName>
    </submittedName>
</protein>
<feature type="transmembrane region" description="Helical" evidence="6">
    <location>
        <begin position="247"/>
        <end position="273"/>
    </location>
</feature>
<evidence type="ECO:0000256" key="3">
    <source>
        <dbReference type="ARBA" id="ARBA00022692"/>
    </source>
</evidence>
<organism evidence="7 8">
    <name type="scientific">Bordetella genomosp. 2</name>
    <dbReference type="NCBI Taxonomy" id="1983456"/>
    <lineage>
        <taxon>Bacteria</taxon>
        <taxon>Pseudomonadati</taxon>
        <taxon>Pseudomonadota</taxon>
        <taxon>Betaproteobacteria</taxon>
        <taxon>Burkholderiales</taxon>
        <taxon>Alcaligenaceae</taxon>
        <taxon>Bordetella</taxon>
    </lineage>
</organism>
<keyword evidence="2" id="KW-1003">Cell membrane</keyword>
<dbReference type="InterPro" id="IPR043428">
    <property type="entry name" value="LivM-like"/>
</dbReference>
<dbReference type="GO" id="GO:0005886">
    <property type="term" value="C:plasma membrane"/>
    <property type="evidence" value="ECO:0007669"/>
    <property type="project" value="UniProtKB-SubCell"/>
</dbReference>
<dbReference type="InterPro" id="IPR001851">
    <property type="entry name" value="ABC_transp_permease"/>
</dbReference>
<feature type="transmembrane region" description="Helical" evidence="6">
    <location>
        <begin position="211"/>
        <end position="235"/>
    </location>
</feature>
<feature type="transmembrane region" description="Helical" evidence="6">
    <location>
        <begin position="80"/>
        <end position="101"/>
    </location>
</feature>
<feature type="transmembrane region" description="Helical" evidence="6">
    <location>
        <begin position="31"/>
        <end position="48"/>
    </location>
</feature>
<dbReference type="GO" id="GO:0015658">
    <property type="term" value="F:branched-chain amino acid transmembrane transporter activity"/>
    <property type="evidence" value="ECO:0007669"/>
    <property type="project" value="InterPro"/>
</dbReference>